<name>A0A1I7AAZ2_9ACTN</name>
<dbReference type="EMBL" id="FPAT01000006">
    <property type="protein sequence ID" value="SFT72089.1"/>
    <property type="molecule type" value="Genomic_DNA"/>
</dbReference>
<accession>A0A1I7AAZ2</accession>
<dbReference type="RefSeq" id="WP_092978179.1">
    <property type="nucleotide sequence ID" value="NZ_FPAT01000006.1"/>
</dbReference>
<feature type="region of interest" description="Disordered" evidence="1">
    <location>
        <begin position="210"/>
        <end position="232"/>
    </location>
</feature>
<evidence type="ECO:0000256" key="1">
    <source>
        <dbReference type="SAM" id="MobiDB-lite"/>
    </source>
</evidence>
<proteinExistence type="predicted"/>
<gene>
    <name evidence="2" type="ORF">SAMN04487904_106213</name>
</gene>
<dbReference type="STRING" id="995060.SAMN04487904_106213"/>
<protein>
    <recommendedName>
        <fullName evidence="4">Abi-like protein</fullName>
    </recommendedName>
</protein>
<dbReference type="AlphaFoldDB" id="A0A1I7AAZ2"/>
<sequence>MTDKLPEWITHMLSPARLGPYLKAADGDTHHAFELYQWNLRVSAAFYTPLHWLEVGLRNTLNEAFRNYYGLEDWWSVAPLADKELATIRQARARLREQAHRRGDTPQTCADDIVAELNFGFWVALLSKGKNYDRGFWHPFLHAAFANHRGLRRELHDELDPMRVFRNRVMHYEPITNQNLWRKREDLHRLVGYFSRETAEYLRATDSLPRILSERPGPQGENYEPANDGEPV</sequence>
<keyword evidence="3" id="KW-1185">Reference proteome</keyword>
<evidence type="ECO:0008006" key="4">
    <source>
        <dbReference type="Google" id="ProtNLM"/>
    </source>
</evidence>
<evidence type="ECO:0000313" key="2">
    <source>
        <dbReference type="EMBL" id="SFT72089.1"/>
    </source>
</evidence>
<organism evidence="2 3">
    <name type="scientific">Actinopolyspora righensis</name>
    <dbReference type="NCBI Taxonomy" id="995060"/>
    <lineage>
        <taxon>Bacteria</taxon>
        <taxon>Bacillati</taxon>
        <taxon>Actinomycetota</taxon>
        <taxon>Actinomycetes</taxon>
        <taxon>Actinopolysporales</taxon>
        <taxon>Actinopolysporaceae</taxon>
        <taxon>Actinopolyspora</taxon>
        <taxon>Actinopolyspora alba group</taxon>
    </lineage>
</organism>
<reference evidence="3" key="1">
    <citation type="submission" date="2016-10" db="EMBL/GenBank/DDBJ databases">
        <authorList>
            <person name="Varghese N."/>
            <person name="Submissions S."/>
        </authorList>
    </citation>
    <scope>NUCLEOTIDE SEQUENCE [LARGE SCALE GENOMIC DNA]</scope>
    <source>
        <strain evidence="3">DSM 45501</strain>
    </source>
</reference>
<dbReference type="Proteomes" id="UP000199165">
    <property type="component" value="Unassembled WGS sequence"/>
</dbReference>
<evidence type="ECO:0000313" key="3">
    <source>
        <dbReference type="Proteomes" id="UP000199165"/>
    </source>
</evidence>